<accession>A0A6L2LES1</accession>
<protein>
    <submittedName>
        <fullName evidence="1">Uncharacterized protein</fullName>
    </submittedName>
</protein>
<organism evidence="1">
    <name type="scientific">Tanacetum cinerariifolium</name>
    <name type="common">Dalmatian daisy</name>
    <name type="synonym">Chrysanthemum cinerariifolium</name>
    <dbReference type="NCBI Taxonomy" id="118510"/>
    <lineage>
        <taxon>Eukaryota</taxon>
        <taxon>Viridiplantae</taxon>
        <taxon>Streptophyta</taxon>
        <taxon>Embryophyta</taxon>
        <taxon>Tracheophyta</taxon>
        <taxon>Spermatophyta</taxon>
        <taxon>Magnoliopsida</taxon>
        <taxon>eudicotyledons</taxon>
        <taxon>Gunneridae</taxon>
        <taxon>Pentapetalae</taxon>
        <taxon>asterids</taxon>
        <taxon>campanulids</taxon>
        <taxon>Asterales</taxon>
        <taxon>Asteraceae</taxon>
        <taxon>Asteroideae</taxon>
        <taxon>Anthemideae</taxon>
        <taxon>Anthemidinae</taxon>
        <taxon>Tanacetum</taxon>
    </lineage>
</organism>
<proteinExistence type="predicted"/>
<comment type="caution">
    <text evidence="1">The sequence shown here is derived from an EMBL/GenBank/DDBJ whole genome shotgun (WGS) entry which is preliminary data.</text>
</comment>
<dbReference type="EMBL" id="BKCJ010004167">
    <property type="protein sequence ID" value="GEU59407.1"/>
    <property type="molecule type" value="Genomic_DNA"/>
</dbReference>
<sequence>MTEPITKDYIYATRKSFISNDDNGKMIENNFIEIEGTFLVRIHDNVFKGMDGENVFDHINGFLEVVGPLNVRGLSHDRYRLSVFYISLSGENDDNPDEIDDVLEIFKIEDGLFNFDTPLCITFEEFNYLLKIDHDLFTYDVQEIRTYNEYEQKLNNDKTQGLIEQWPTNGVPYQLCHHICKPYYFINGITKWPTYSSVIDRYCNGGKLPGMVRVGCMTNFEDHEWYDNLIDGCLKQQTLIYKAQIEGSWWDETPGIMKFCTWLKNSFENFHELDYDVLVKLEACWWKVNTDEVFPFTPNNCGNIQRGKRCMENLTHKPSACKIRRFEMTKYTFEADEEFVVIKELKHINHLETNMDGRRAYQKLFRKMDDGWFVTRTMDE</sequence>
<reference evidence="1" key="1">
    <citation type="journal article" date="2019" name="Sci. Rep.">
        <title>Draft genome of Tanacetum cinerariifolium, the natural source of mosquito coil.</title>
        <authorList>
            <person name="Yamashiro T."/>
            <person name="Shiraishi A."/>
            <person name="Satake H."/>
            <person name="Nakayama K."/>
        </authorList>
    </citation>
    <scope>NUCLEOTIDE SEQUENCE</scope>
</reference>
<dbReference type="AlphaFoldDB" id="A0A6L2LES1"/>
<gene>
    <name evidence="1" type="ORF">Tci_031385</name>
</gene>
<name>A0A6L2LES1_TANCI</name>
<evidence type="ECO:0000313" key="1">
    <source>
        <dbReference type="EMBL" id="GEU59407.1"/>
    </source>
</evidence>